<evidence type="ECO:0000256" key="4">
    <source>
        <dbReference type="ARBA" id="ARBA00022827"/>
    </source>
</evidence>
<dbReference type="SUPFAM" id="SSF56645">
    <property type="entry name" value="Acyl-CoA dehydrogenase NM domain-like"/>
    <property type="match status" value="1"/>
</dbReference>
<dbReference type="InterPro" id="IPR025878">
    <property type="entry name" value="Acyl-CoA_dh-like_C_dom"/>
</dbReference>
<evidence type="ECO:0000256" key="10">
    <source>
        <dbReference type="RuleBase" id="RU362125"/>
    </source>
</evidence>
<dbReference type="KEGG" id="pkc:PKB_5527"/>
<dbReference type="FunFam" id="2.40.110.10:FF:000031">
    <property type="entry name" value="Acyl-CoA dehydrogenase, putative"/>
    <property type="match status" value="1"/>
</dbReference>
<evidence type="ECO:0000256" key="1">
    <source>
        <dbReference type="ARBA" id="ARBA00001974"/>
    </source>
</evidence>
<dbReference type="HOGENOM" id="CLU_018204_12_2_6"/>
<dbReference type="STRING" id="1301098.PKB_5527"/>
<name>A0A024HQH4_PSEKB</name>
<dbReference type="InterPro" id="IPR046373">
    <property type="entry name" value="Acyl-CoA_Oxase/DH_mid-dom_sf"/>
</dbReference>
<protein>
    <recommendedName>
        <fullName evidence="9">3-methylmercaptopropionyl-CoA dehydrogenase</fullName>
        <ecNumber evidence="8">1.3.99.41</ecNumber>
    </recommendedName>
</protein>
<dbReference type="PANTHER" id="PTHR42803:SF1">
    <property type="entry name" value="BROAD-SPECIFICITY LINEAR ACYL-COA DEHYDROGENASE FADE5"/>
    <property type="match status" value="1"/>
</dbReference>
<dbReference type="InterPro" id="IPR009100">
    <property type="entry name" value="AcylCoA_DH/oxidase_NM_dom_sf"/>
</dbReference>
<reference evidence="15 16" key="1">
    <citation type="submission" date="2013-03" db="EMBL/GenBank/DDBJ databases">
        <authorList>
            <person name="Linke B."/>
        </authorList>
    </citation>
    <scope>NUCLEOTIDE SEQUENCE [LARGE SCALE GENOMIC DNA]</scope>
    <source>
        <strain evidence="15 16">B13</strain>
    </source>
</reference>
<evidence type="ECO:0000313" key="16">
    <source>
        <dbReference type="Proteomes" id="UP000025241"/>
    </source>
</evidence>
<dbReference type="InterPro" id="IPR052166">
    <property type="entry name" value="Diverse_Acyl-CoA_DH"/>
</dbReference>
<feature type="domain" description="Acyl-CoA oxidase/dehydrogenase middle" evidence="12">
    <location>
        <begin position="160"/>
        <end position="268"/>
    </location>
</feature>
<evidence type="ECO:0000259" key="14">
    <source>
        <dbReference type="Pfam" id="PF12806"/>
    </source>
</evidence>
<evidence type="ECO:0000256" key="3">
    <source>
        <dbReference type="ARBA" id="ARBA00022630"/>
    </source>
</evidence>
<dbReference type="eggNOG" id="COG1960">
    <property type="taxonomic scope" value="Bacteria"/>
</dbReference>
<evidence type="ECO:0000256" key="9">
    <source>
        <dbReference type="ARBA" id="ARBA00069043"/>
    </source>
</evidence>
<evidence type="ECO:0000259" key="13">
    <source>
        <dbReference type="Pfam" id="PF02771"/>
    </source>
</evidence>
<dbReference type="Gene3D" id="1.10.540.10">
    <property type="entry name" value="Acyl-CoA dehydrogenase/oxidase, N-terminal domain"/>
    <property type="match status" value="1"/>
</dbReference>
<comment type="function">
    <text evidence="7">Involved in the assimilation of dimethylsulphoniopropionate (DMSP), an important compound in the fixation of carbon in marine phytoplankton, by mediating the conversion of 3-(methylthio)propanoyl-CoA (MMPA-CoA) to 3-(methylthio)acryloyl-CoA (MTA-CoA).</text>
</comment>
<dbReference type="InterPro" id="IPR006091">
    <property type="entry name" value="Acyl-CoA_Oxase/DH_mid-dom"/>
</dbReference>
<comment type="similarity">
    <text evidence="2 10">Belongs to the acyl-CoA dehydrogenase family.</text>
</comment>
<evidence type="ECO:0000256" key="7">
    <source>
        <dbReference type="ARBA" id="ARBA00058683"/>
    </source>
</evidence>
<evidence type="ECO:0000256" key="5">
    <source>
        <dbReference type="ARBA" id="ARBA00023002"/>
    </source>
</evidence>
<dbReference type="Gene3D" id="2.40.110.10">
    <property type="entry name" value="Butyryl-CoA Dehydrogenase, subunit A, domain 2"/>
    <property type="match status" value="1"/>
</dbReference>
<dbReference type="PATRIC" id="fig|1301098.3.peg.5505"/>
<evidence type="ECO:0000259" key="11">
    <source>
        <dbReference type="Pfam" id="PF00441"/>
    </source>
</evidence>
<dbReference type="InterPro" id="IPR013786">
    <property type="entry name" value="AcylCoA_DH/ox_N"/>
</dbReference>
<dbReference type="InterPro" id="IPR009075">
    <property type="entry name" value="AcylCo_DH/oxidase_C"/>
</dbReference>
<proteinExistence type="inferred from homology"/>
<evidence type="ECO:0000256" key="6">
    <source>
        <dbReference type="ARBA" id="ARBA00051388"/>
    </source>
</evidence>
<sequence>MSYQAPLRDMRFVIHELFDATAHCELLGNGLDRELIDGVLEEGARYTGEVVAPLNRNSDEQGATLHDGEVTTPDGFREAYKQYCDNGWASMTGPVEFGGQGFPQLVAANFHEMLMAASLSFRVYSGLTEGAVLALYKHGSAELQRDYLAKMVSGVWTGTMCLTEPQAGTDLALLRTRAEPQADGSYQVSGSKIFISGGEQDLSENIVHLVLARLPDAPAGVKGISLFLVPKFIANPDGTPGARNALSCGAIEHKMGIKGASTCVMNFDGATGWLLGNANQGLACMFTMMNDARFQVGLQGLGIAERSFQGALAYARERLQSRALTGPAQPQKPADPIIVHPDVRRMLLTQKTLTEGSRMLAALCARELDLEHGHPDAEARKAASKRAALLIPFVKSFLTDMGQEVASLGVQVYGGHGFIREWGMEQLMRDSRITQIYEGTNGIQALDLIRRKLLGDGGAELTALIGELAAVAETQAAQPALAGMAETLRQRLLEWRVLTAEVIAACQRDPQEIGAVSVDFLQYSAYVLLGGLWLQAAGVAQKALDAGSGEADFYRAKLASADFYLRRILPRASMHREALLGGAGCLMALDEAHFAF</sequence>
<dbReference type="Pfam" id="PF00441">
    <property type="entry name" value="Acyl-CoA_dh_1"/>
    <property type="match status" value="1"/>
</dbReference>
<dbReference type="EC" id="1.3.99.41" evidence="8"/>
<dbReference type="GO" id="GO:0050660">
    <property type="term" value="F:flavin adenine dinucleotide binding"/>
    <property type="evidence" value="ECO:0007669"/>
    <property type="project" value="InterPro"/>
</dbReference>
<dbReference type="InterPro" id="IPR037069">
    <property type="entry name" value="AcylCoA_DH/ox_N_sf"/>
</dbReference>
<dbReference type="Pfam" id="PF02770">
    <property type="entry name" value="Acyl-CoA_dh_M"/>
    <property type="match status" value="1"/>
</dbReference>
<organism evidence="15 16">
    <name type="scientific">Pseudomonas knackmussii (strain DSM 6978 / CCUG 54928 / LMG 23759 / B13)</name>
    <dbReference type="NCBI Taxonomy" id="1301098"/>
    <lineage>
        <taxon>Bacteria</taxon>
        <taxon>Pseudomonadati</taxon>
        <taxon>Pseudomonadota</taxon>
        <taxon>Gammaproteobacteria</taxon>
        <taxon>Pseudomonadales</taxon>
        <taxon>Pseudomonadaceae</taxon>
        <taxon>Pseudomonas</taxon>
    </lineage>
</organism>
<dbReference type="Pfam" id="PF02771">
    <property type="entry name" value="Acyl-CoA_dh_N"/>
    <property type="match status" value="1"/>
</dbReference>
<feature type="domain" description="Acyl-CoA dehydrogenase/oxidase C-terminal" evidence="11">
    <location>
        <begin position="279"/>
        <end position="451"/>
    </location>
</feature>
<keyword evidence="3 10" id="KW-0285">Flavoprotein</keyword>
<evidence type="ECO:0000256" key="2">
    <source>
        <dbReference type="ARBA" id="ARBA00009347"/>
    </source>
</evidence>
<feature type="domain" description="Acetyl-CoA dehydrogenase-like C-terminal" evidence="14">
    <location>
        <begin position="467"/>
        <end position="590"/>
    </location>
</feature>
<evidence type="ECO:0000313" key="15">
    <source>
        <dbReference type="EMBL" id="CDF86837.1"/>
    </source>
</evidence>
<dbReference type="EMBL" id="HG322950">
    <property type="protein sequence ID" value="CDF86837.1"/>
    <property type="molecule type" value="Genomic_DNA"/>
</dbReference>
<evidence type="ECO:0000259" key="12">
    <source>
        <dbReference type="Pfam" id="PF02770"/>
    </source>
</evidence>
<dbReference type="RefSeq" id="WP_043256236.1">
    <property type="nucleotide sequence ID" value="NZ_HG322950.1"/>
</dbReference>
<dbReference type="PANTHER" id="PTHR42803">
    <property type="entry name" value="ACYL-COA DEHYDROGENASE"/>
    <property type="match status" value="1"/>
</dbReference>
<comment type="catalytic activity">
    <reaction evidence="6">
        <text>3-(methylsulfanyl)propanoyl-CoA + oxidized [electron-transfer flavoprotein] + H(+) = 3-(methylsulfanyl)acryloyl-CoA + reduced [electron-transfer flavoprotein]</text>
        <dbReference type="Rhea" id="RHEA:52612"/>
        <dbReference type="Rhea" id="RHEA-COMP:10685"/>
        <dbReference type="Rhea" id="RHEA-COMP:10686"/>
        <dbReference type="ChEBI" id="CHEBI:15378"/>
        <dbReference type="ChEBI" id="CHEBI:57692"/>
        <dbReference type="ChEBI" id="CHEBI:58307"/>
        <dbReference type="ChEBI" id="CHEBI:82815"/>
        <dbReference type="ChEBI" id="CHEBI:84994"/>
        <dbReference type="EC" id="1.3.99.41"/>
    </reaction>
    <physiologicalReaction direction="left-to-right" evidence="6">
        <dbReference type="Rhea" id="RHEA:52613"/>
    </physiologicalReaction>
</comment>
<reference evidence="15 16" key="2">
    <citation type="submission" date="2014-05" db="EMBL/GenBank/DDBJ databases">
        <title>Genome sequence of the 3-chlorobenzoate degrading bacterium Pseudomonas knackmussii B13 shows multiple evidence for horizontal gene transfer.</title>
        <authorList>
            <person name="Miyazaki R."/>
            <person name="Bertelli C."/>
            <person name="Falquet L."/>
            <person name="Robinson-Rechavi M."/>
            <person name="Gharib W."/>
            <person name="Roy S."/>
            <person name="Van der Meer J.R."/>
        </authorList>
    </citation>
    <scope>NUCLEOTIDE SEQUENCE [LARGE SCALE GENOMIC DNA]</scope>
    <source>
        <strain evidence="15 16">B13</strain>
    </source>
</reference>
<dbReference type="OrthoDB" id="9764895at2"/>
<accession>A0A024HQH4</accession>
<feature type="domain" description="Acyl-CoA dehydrogenase/oxidase N-terminal" evidence="13">
    <location>
        <begin position="73"/>
        <end position="154"/>
    </location>
</feature>
<dbReference type="Gene3D" id="1.20.140.10">
    <property type="entry name" value="Butyryl-CoA Dehydrogenase, subunit A, domain 3"/>
    <property type="match status" value="1"/>
</dbReference>
<gene>
    <name evidence="15" type="ORF">PKB_5527</name>
</gene>
<evidence type="ECO:0000256" key="8">
    <source>
        <dbReference type="ARBA" id="ARBA00066694"/>
    </source>
</evidence>
<dbReference type="AlphaFoldDB" id="A0A024HQH4"/>
<keyword evidence="16" id="KW-1185">Reference proteome</keyword>
<dbReference type="Proteomes" id="UP000025241">
    <property type="component" value="Chromosome I"/>
</dbReference>
<keyword evidence="5 10" id="KW-0560">Oxidoreductase</keyword>
<dbReference type="Pfam" id="PF12806">
    <property type="entry name" value="Acyl-CoA_dh_C"/>
    <property type="match status" value="1"/>
</dbReference>
<comment type="cofactor">
    <cofactor evidence="1 10">
        <name>FAD</name>
        <dbReference type="ChEBI" id="CHEBI:57692"/>
    </cofactor>
</comment>
<dbReference type="InterPro" id="IPR036250">
    <property type="entry name" value="AcylCo_DH-like_C"/>
</dbReference>
<dbReference type="GO" id="GO:0016627">
    <property type="term" value="F:oxidoreductase activity, acting on the CH-CH group of donors"/>
    <property type="evidence" value="ECO:0007669"/>
    <property type="project" value="InterPro"/>
</dbReference>
<keyword evidence="4 10" id="KW-0274">FAD</keyword>
<dbReference type="SUPFAM" id="SSF47203">
    <property type="entry name" value="Acyl-CoA dehydrogenase C-terminal domain-like"/>
    <property type="match status" value="1"/>
</dbReference>